<evidence type="ECO:0000259" key="5">
    <source>
        <dbReference type="Pfam" id="PF06803"/>
    </source>
</evidence>
<sequence>MPEWSEHYSDGGFRDKLRQGAFSLGRKPLELGLTLYYTLRAPGTPLWCKTVISGSLGYFISLVDAIPDLTPVLGYTDDISVMLAAVAALGAHVTPEIRHQARARTNQLMGESRTPDTPHDSH</sequence>
<dbReference type="Pfam" id="PF06803">
    <property type="entry name" value="DUF1232"/>
    <property type="match status" value="1"/>
</dbReference>
<keyword evidence="2" id="KW-0812">Transmembrane</keyword>
<proteinExistence type="predicted"/>
<evidence type="ECO:0000256" key="4">
    <source>
        <dbReference type="ARBA" id="ARBA00023136"/>
    </source>
</evidence>
<dbReference type="InterPro" id="IPR016983">
    <property type="entry name" value="UCP031804"/>
</dbReference>
<gene>
    <name evidence="6" type="ORF">EZI54_08790</name>
</gene>
<evidence type="ECO:0000256" key="1">
    <source>
        <dbReference type="ARBA" id="ARBA00004127"/>
    </source>
</evidence>
<feature type="domain" description="DUF1232" evidence="5">
    <location>
        <begin position="49"/>
        <end position="83"/>
    </location>
</feature>
<comment type="subcellular location">
    <subcellularLocation>
        <location evidence="1">Endomembrane system</location>
        <topology evidence="1">Multi-pass membrane protein</topology>
    </subcellularLocation>
</comment>
<reference evidence="6 7" key="1">
    <citation type="submission" date="2019-02" db="EMBL/GenBank/DDBJ databases">
        <title>Marinobacter halodurans sp. nov., a marine bacterium isolated from sea tidal flat.</title>
        <authorList>
            <person name="Yoo Y."/>
            <person name="Lee D.W."/>
            <person name="Kim B.S."/>
            <person name="Kim J.-J."/>
        </authorList>
    </citation>
    <scope>NUCLEOTIDE SEQUENCE [LARGE SCALE GENOMIC DNA]</scope>
    <source>
        <strain evidence="6 7">YJ-S3-2</strain>
    </source>
</reference>
<evidence type="ECO:0000313" key="6">
    <source>
        <dbReference type="EMBL" id="TBW56741.1"/>
    </source>
</evidence>
<dbReference type="Proteomes" id="UP000313645">
    <property type="component" value="Unassembled WGS sequence"/>
</dbReference>
<protein>
    <submittedName>
        <fullName evidence="6">DUF1232 domain-containing protein</fullName>
    </submittedName>
</protein>
<dbReference type="InterPro" id="IPR010652">
    <property type="entry name" value="DUF1232"/>
</dbReference>
<dbReference type="PIRSF" id="PIRSF031804">
    <property type="entry name" value="UCP031804"/>
    <property type="match status" value="1"/>
</dbReference>
<evidence type="ECO:0000256" key="2">
    <source>
        <dbReference type="ARBA" id="ARBA00022692"/>
    </source>
</evidence>
<keyword evidence="3" id="KW-1133">Transmembrane helix</keyword>
<organism evidence="6 7">
    <name type="scientific">Marinobacter halodurans</name>
    <dbReference type="NCBI Taxonomy" id="2528979"/>
    <lineage>
        <taxon>Bacteria</taxon>
        <taxon>Pseudomonadati</taxon>
        <taxon>Pseudomonadota</taxon>
        <taxon>Gammaproteobacteria</taxon>
        <taxon>Pseudomonadales</taxon>
        <taxon>Marinobacteraceae</taxon>
        <taxon>Marinobacter</taxon>
    </lineage>
</organism>
<keyword evidence="7" id="KW-1185">Reference proteome</keyword>
<comment type="caution">
    <text evidence="6">The sequence shown here is derived from an EMBL/GenBank/DDBJ whole genome shotgun (WGS) entry which is preliminary data.</text>
</comment>
<evidence type="ECO:0000313" key="7">
    <source>
        <dbReference type="Proteomes" id="UP000313645"/>
    </source>
</evidence>
<keyword evidence="4" id="KW-0472">Membrane</keyword>
<name>A0ABY1ZLP0_9GAMM</name>
<accession>A0ABY1ZLP0</accession>
<dbReference type="EMBL" id="SJDL01000010">
    <property type="protein sequence ID" value="TBW56741.1"/>
    <property type="molecule type" value="Genomic_DNA"/>
</dbReference>
<evidence type="ECO:0000256" key="3">
    <source>
        <dbReference type="ARBA" id="ARBA00022989"/>
    </source>
</evidence>